<name>A0A0D2MKR2_HYPSF</name>
<organism evidence="2 3">
    <name type="scientific">Hypholoma sublateritium (strain FD-334 SS-4)</name>
    <dbReference type="NCBI Taxonomy" id="945553"/>
    <lineage>
        <taxon>Eukaryota</taxon>
        <taxon>Fungi</taxon>
        <taxon>Dikarya</taxon>
        <taxon>Basidiomycota</taxon>
        <taxon>Agaricomycotina</taxon>
        <taxon>Agaricomycetes</taxon>
        <taxon>Agaricomycetidae</taxon>
        <taxon>Agaricales</taxon>
        <taxon>Agaricineae</taxon>
        <taxon>Strophariaceae</taxon>
        <taxon>Hypholoma</taxon>
    </lineage>
</organism>
<dbReference type="EMBL" id="KN817537">
    <property type="protein sequence ID" value="KJA24338.1"/>
    <property type="molecule type" value="Genomic_DNA"/>
</dbReference>
<dbReference type="Gene3D" id="3.90.230.10">
    <property type="entry name" value="Creatinase/methionine aminopeptidase superfamily"/>
    <property type="match status" value="1"/>
</dbReference>
<evidence type="ECO:0000256" key="1">
    <source>
        <dbReference type="SAM" id="MobiDB-lite"/>
    </source>
</evidence>
<reference evidence="3" key="1">
    <citation type="submission" date="2014-04" db="EMBL/GenBank/DDBJ databases">
        <title>Evolutionary Origins and Diversification of the Mycorrhizal Mutualists.</title>
        <authorList>
            <consortium name="DOE Joint Genome Institute"/>
            <consortium name="Mycorrhizal Genomics Consortium"/>
            <person name="Kohler A."/>
            <person name="Kuo A."/>
            <person name="Nagy L.G."/>
            <person name="Floudas D."/>
            <person name="Copeland A."/>
            <person name="Barry K.W."/>
            <person name="Cichocki N."/>
            <person name="Veneault-Fourrey C."/>
            <person name="LaButti K."/>
            <person name="Lindquist E.A."/>
            <person name="Lipzen A."/>
            <person name="Lundell T."/>
            <person name="Morin E."/>
            <person name="Murat C."/>
            <person name="Riley R."/>
            <person name="Ohm R."/>
            <person name="Sun H."/>
            <person name="Tunlid A."/>
            <person name="Henrissat B."/>
            <person name="Grigoriev I.V."/>
            <person name="Hibbett D.S."/>
            <person name="Martin F."/>
        </authorList>
    </citation>
    <scope>NUCLEOTIDE SEQUENCE [LARGE SCALE GENOMIC DNA]</scope>
    <source>
        <strain evidence="3">FD-334 SS-4</strain>
    </source>
</reference>
<dbReference type="AlphaFoldDB" id="A0A0D2MKR2"/>
<dbReference type="OrthoDB" id="2507488at2759"/>
<gene>
    <name evidence="2" type="ORF">HYPSUDRAFT_200566</name>
</gene>
<accession>A0A0D2MKR2</accession>
<evidence type="ECO:0000313" key="3">
    <source>
        <dbReference type="Proteomes" id="UP000054270"/>
    </source>
</evidence>
<feature type="region of interest" description="Disordered" evidence="1">
    <location>
        <begin position="145"/>
        <end position="238"/>
    </location>
</feature>
<evidence type="ECO:0000313" key="2">
    <source>
        <dbReference type="EMBL" id="KJA24338.1"/>
    </source>
</evidence>
<sequence length="389" mass="41808">MSGRAHAKTMRFMQPDQSETAVAAHFEYLCSLSGMQQLAYVPVVAIGPRICVGTSVAAWSAYKERGPLALAGGGPDFADTLSARMALQNYYMPLLGGVQHMLANASESGGNNTTTAAVAAAALAAVAGGGGKSSHLSLPFSDLEQHRHGNTKKRKVPANSTGSPRGGERLGSPLSYLDDDGNKLAGPEGESFGPQNEELLHERDRDREHDRDQDRDRDRDRDRDYELTPPLVYPPPPFPGQLAMLVNKRGKLTAVTLAGLQHKEMHKSRKRQLAAVMGALSHGDKLALDQALSTNYPLVGGLPGAAAGGMSSELGSLGLRGDLPAVRKSKRRMVRLARAMKVILEMPERRNRHPDAVPFPEAVIGRVLGHPCNFDISQGIHLLHGYTVE</sequence>
<dbReference type="InterPro" id="IPR036005">
    <property type="entry name" value="Creatinase/aminopeptidase-like"/>
</dbReference>
<dbReference type="Proteomes" id="UP000054270">
    <property type="component" value="Unassembled WGS sequence"/>
</dbReference>
<protein>
    <submittedName>
        <fullName evidence="2">Uncharacterized protein</fullName>
    </submittedName>
</protein>
<keyword evidence="3" id="KW-1185">Reference proteome</keyword>
<proteinExistence type="predicted"/>
<feature type="compositionally biased region" description="Basic and acidic residues" evidence="1">
    <location>
        <begin position="198"/>
        <end position="226"/>
    </location>
</feature>